<dbReference type="AlphaFoldDB" id="A0A0U3QAD5"/>
<dbReference type="Pfam" id="PF03575">
    <property type="entry name" value="Peptidase_S51"/>
    <property type="match status" value="1"/>
</dbReference>
<organism evidence="5">
    <name type="scientific">Pseudarthrobacter sulfonivorans</name>
    <dbReference type="NCBI Taxonomy" id="121292"/>
    <lineage>
        <taxon>Bacteria</taxon>
        <taxon>Bacillati</taxon>
        <taxon>Actinomycetota</taxon>
        <taxon>Actinomycetes</taxon>
        <taxon>Micrococcales</taxon>
        <taxon>Micrococcaceae</taxon>
        <taxon>Pseudarthrobacter</taxon>
    </lineage>
</organism>
<gene>
    <name evidence="5" type="ORF">AU252_09040</name>
</gene>
<dbReference type="GO" id="GO:0008236">
    <property type="term" value="F:serine-type peptidase activity"/>
    <property type="evidence" value="ECO:0007669"/>
    <property type="project" value="UniProtKB-KW"/>
</dbReference>
<dbReference type="Gene3D" id="3.40.50.880">
    <property type="match status" value="1"/>
</dbReference>
<dbReference type="KEGG" id="psul:AU252_09040"/>
<dbReference type="PANTHER" id="PTHR20842">
    <property type="entry name" value="PROTEASE S51 ALPHA-ASPARTYL DIPEPTIDASE"/>
    <property type="match status" value="1"/>
</dbReference>
<dbReference type="PANTHER" id="PTHR20842:SF0">
    <property type="entry name" value="ALPHA-ASPARTYL DIPEPTIDASE"/>
    <property type="match status" value="1"/>
</dbReference>
<evidence type="ECO:0000256" key="3">
    <source>
        <dbReference type="ARBA" id="ARBA00022801"/>
    </source>
</evidence>
<keyword evidence="2" id="KW-0645">Protease</keyword>
<keyword evidence="4" id="KW-0720">Serine protease</keyword>
<dbReference type="InterPro" id="IPR029062">
    <property type="entry name" value="Class_I_gatase-like"/>
</dbReference>
<name>A0A0U3QAD5_9MICC</name>
<dbReference type="EMBL" id="CP013747">
    <property type="protein sequence ID" value="ALV41277.1"/>
    <property type="molecule type" value="Genomic_DNA"/>
</dbReference>
<dbReference type="STRING" id="121292.AU252_09040"/>
<proteinExistence type="inferred from homology"/>
<sequence length="247" mass="26605">MPAEQPTILATSGGYRQGVRTRLEFDRLLHYAVELSGASGRPPRVTHVGTAAGDQRGFNAEMDEAAWLAGFDFSHLNLFTMPNHADPEAHLLEQDVVWVNGGSVVNLLAVWRAHGLDGILHRVWQHGVVLAGVSAGSICWYQGGTTDSFGPELRAVTNGLAFLPYANGVHYDSEERRRPLVHRLVADGILGETHCTDDGVGLVYHGTELVEAVAEVRGKGAYIVTAEAGGADGTTASERRQEPRFLG</sequence>
<keyword evidence="3" id="KW-0378">Hydrolase</keyword>
<evidence type="ECO:0000313" key="5">
    <source>
        <dbReference type="EMBL" id="ALV41277.1"/>
    </source>
</evidence>
<dbReference type="SUPFAM" id="SSF52317">
    <property type="entry name" value="Class I glutamine amidotransferase-like"/>
    <property type="match status" value="1"/>
</dbReference>
<reference evidence="5 6" key="1">
    <citation type="submission" date="2015-12" db="EMBL/GenBank/DDBJ databases">
        <authorList>
            <person name="Shamseldin A."/>
            <person name="Moawad H."/>
            <person name="Abd El-Rahim W.M."/>
            <person name="Sadowsky M.J."/>
        </authorList>
    </citation>
    <scope>NUCLEOTIDE SEQUENCE [LARGE SCALE GENOMIC DNA]</scope>
    <source>
        <strain evidence="5 6">Ar51</strain>
    </source>
</reference>
<evidence type="ECO:0000313" key="6">
    <source>
        <dbReference type="Proteomes" id="UP000065151"/>
    </source>
</evidence>
<dbReference type="Proteomes" id="UP000065151">
    <property type="component" value="Chromosome"/>
</dbReference>
<dbReference type="CDD" id="cd03146">
    <property type="entry name" value="GAT1_Peptidase_E"/>
    <property type="match status" value="1"/>
</dbReference>
<dbReference type="RefSeq" id="WP_058930424.1">
    <property type="nucleotide sequence ID" value="NZ_CP013747.1"/>
</dbReference>
<evidence type="ECO:0000256" key="4">
    <source>
        <dbReference type="ARBA" id="ARBA00022825"/>
    </source>
</evidence>
<evidence type="ECO:0000256" key="1">
    <source>
        <dbReference type="ARBA" id="ARBA00006534"/>
    </source>
</evidence>
<accession>A0A0U3QAD5</accession>
<evidence type="ECO:0000256" key="2">
    <source>
        <dbReference type="ARBA" id="ARBA00022670"/>
    </source>
</evidence>
<dbReference type="InterPro" id="IPR005320">
    <property type="entry name" value="Peptidase_S51"/>
</dbReference>
<dbReference type="GO" id="GO:0006508">
    <property type="term" value="P:proteolysis"/>
    <property type="evidence" value="ECO:0007669"/>
    <property type="project" value="UniProtKB-KW"/>
</dbReference>
<comment type="similarity">
    <text evidence="1">Belongs to the peptidase S51 family.</text>
</comment>
<protein>
    <submittedName>
        <fullName evidence="5">Peptidase</fullName>
    </submittedName>
</protein>